<gene>
    <name evidence="1" type="ORF">BO94DRAFT_602241</name>
</gene>
<dbReference type="Proteomes" id="UP000246702">
    <property type="component" value="Unassembled WGS sequence"/>
</dbReference>
<organism evidence="1 2">
    <name type="scientific">Aspergillus sclerotioniger CBS 115572</name>
    <dbReference type="NCBI Taxonomy" id="1450535"/>
    <lineage>
        <taxon>Eukaryota</taxon>
        <taxon>Fungi</taxon>
        <taxon>Dikarya</taxon>
        <taxon>Ascomycota</taxon>
        <taxon>Pezizomycotina</taxon>
        <taxon>Eurotiomycetes</taxon>
        <taxon>Eurotiomycetidae</taxon>
        <taxon>Eurotiales</taxon>
        <taxon>Aspergillaceae</taxon>
        <taxon>Aspergillus</taxon>
        <taxon>Aspergillus subgen. Circumdati</taxon>
    </lineage>
</organism>
<evidence type="ECO:0000313" key="1">
    <source>
        <dbReference type="EMBL" id="PWY80849.1"/>
    </source>
</evidence>
<proteinExistence type="predicted"/>
<evidence type="ECO:0008006" key="3">
    <source>
        <dbReference type="Google" id="ProtNLM"/>
    </source>
</evidence>
<dbReference type="OrthoDB" id="4185642at2759"/>
<dbReference type="GeneID" id="37118559"/>
<reference evidence="1 2" key="1">
    <citation type="submission" date="2016-12" db="EMBL/GenBank/DDBJ databases">
        <title>The genomes of Aspergillus section Nigri reveals drivers in fungal speciation.</title>
        <authorList>
            <consortium name="DOE Joint Genome Institute"/>
            <person name="Vesth T.C."/>
            <person name="Nybo J."/>
            <person name="Theobald S."/>
            <person name="Brandl J."/>
            <person name="Frisvad J.C."/>
            <person name="Nielsen K.F."/>
            <person name="Lyhne E.K."/>
            <person name="Kogle M.E."/>
            <person name="Kuo A."/>
            <person name="Riley R."/>
            <person name="Clum A."/>
            <person name="Nolan M."/>
            <person name="Lipzen A."/>
            <person name="Salamov A."/>
            <person name="Henrissat B."/>
            <person name="Wiebenga A."/>
            <person name="De Vries R.P."/>
            <person name="Grigoriev I.V."/>
            <person name="Mortensen U.H."/>
            <person name="Andersen M.R."/>
            <person name="Baker S.E."/>
        </authorList>
    </citation>
    <scope>NUCLEOTIDE SEQUENCE [LARGE SCALE GENOMIC DNA]</scope>
    <source>
        <strain evidence="1 2">CBS 115572</strain>
    </source>
</reference>
<dbReference type="Pfam" id="PF06293">
    <property type="entry name" value="Kdo"/>
    <property type="match status" value="1"/>
</dbReference>
<comment type="caution">
    <text evidence="1">The sequence shown here is derived from an EMBL/GenBank/DDBJ whole genome shotgun (WGS) entry which is preliminary data.</text>
</comment>
<dbReference type="InterPro" id="IPR011009">
    <property type="entry name" value="Kinase-like_dom_sf"/>
</dbReference>
<sequence>MRKCRVCTTPRTRSVRSRVCPSLLWHSRAVHPLEWSPHLDDFLDDRLRPNAVLLEYIPNLCPIALSKFSENRVQQLHHILLEIHRAGIYHGDPYPRNMMVQEGSDRVLWIDFTYAQTLTPDSMQPYHVEWMKDEAGMMEYFLKALVFPPTALLTPDVVHASNI</sequence>
<dbReference type="Gene3D" id="1.10.510.10">
    <property type="entry name" value="Transferase(Phosphotransferase) domain 1"/>
    <property type="match status" value="1"/>
</dbReference>
<accession>A0A317W4D8</accession>
<evidence type="ECO:0000313" key="2">
    <source>
        <dbReference type="Proteomes" id="UP000246702"/>
    </source>
</evidence>
<dbReference type="EMBL" id="MSFK01000021">
    <property type="protein sequence ID" value="PWY80849.1"/>
    <property type="molecule type" value="Genomic_DNA"/>
</dbReference>
<protein>
    <recommendedName>
        <fullName evidence="3">Protein kinase domain-containing protein</fullName>
    </recommendedName>
</protein>
<keyword evidence="2" id="KW-1185">Reference proteome</keyword>
<dbReference type="STRING" id="1450535.A0A317W4D8"/>
<dbReference type="AlphaFoldDB" id="A0A317W4D8"/>
<name>A0A317W4D8_9EURO</name>
<dbReference type="RefSeq" id="XP_025465451.1">
    <property type="nucleotide sequence ID" value="XM_025616416.1"/>
</dbReference>
<dbReference type="SUPFAM" id="SSF56112">
    <property type="entry name" value="Protein kinase-like (PK-like)"/>
    <property type="match status" value="1"/>
</dbReference>